<feature type="chain" id="PRO_5043427770" evidence="2">
    <location>
        <begin position="19"/>
        <end position="255"/>
    </location>
</feature>
<feature type="compositionally biased region" description="Basic and acidic residues" evidence="1">
    <location>
        <begin position="72"/>
        <end position="86"/>
    </location>
</feature>
<accession>A0AAV4CGX6</accession>
<organism evidence="3 4">
    <name type="scientific">Plakobranchus ocellatus</name>
    <dbReference type="NCBI Taxonomy" id="259542"/>
    <lineage>
        <taxon>Eukaryota</taxon>
        <taxon>Metazoa</taxon>
        <taxon>Spiralia</taxon>
        <taxon>Lophotrochozoa</taxon>
        <taxon>Mollusca</taxon>
        <taxon>Gastropoda</taxon>
        <taxon>Heterobranchia</taxon>
        <taxon>Euthyneura</taxon>
        <taxon>Panpulmonata</taxon>
        <taxon>Sacoglossa</taxon>
        <taxon>Placobranchoidea</taxon>
        <taxon>Plakobranchidae</taxon>
        <taxon>Plakobranchus</taxon>
    </lineage>
</organism>
<evidence type="ECO:0000256" key="1">
    <source>
        <dbReference type="SAM" id="MobiDB-lite"/>
    </source>
</evidence>
<dbReference type="PANTHER" id="PTHR10773:SF19">
    <property type="match status" value="1"/>
</dbReference>
<evidence type="ECO:0000313" key="4">
    <source>
        <dbReference type="Proteomes" id="UP000735302"/>
    </source>
</evidence>
<keyword evidence="4" id="KW-1185">Reference proteome</keyword>
<gene>
    <name evidence="3" type="ORF">PoB_005680300</name>
</gene>
<dbReference type="PANTHER" id="PTHR10773">
    <property type="entry name" value="DNA-DIRECTED RNA POLYMERASES I, II, AND III SUBUNIT RPABC2"/>
    <property type="match status" value="1"/>
</dbReference>
<dbReference type="EMBL" id="BLXT01006233">
    <property type="protein sequence ID" value="GFO30298.1"/>
    <property type="molecule type" value="Genomic_DNA"/>
</dbReference>
<feature type="signal peptide" evidence="2">
    <location>
        <begin position="1"/>
        <end position="18"/>
    </location>
</feature>
<evidence type="ECO:0000256" key="2">
    <source>
        <dbReference type="SAM" id="SignalP"/>
    </source>
</evidence>
<proteinExistence type="predicted"/>
<sequence>MVVVMGVVVTAGARVAAADQQENSEQDSKSNSVVASKSGSLCSTLLFSPSFQEDQRQPVSWERNKIERALNGDEEEYTGKDGEVTKSRNIKPGCGEKLPRNANISAEQREYLFHQFWGLRTIVEKKLLINKYVNRKENKTQTPNGSRRKNTICRGLPTDQNSGLTFFLHTLAINEQMVSIALDKHDEDPIIQVVNRGGNHIHQENEEKYIRNHTESFPVMDSPYCRKNTNRQYLRGHLNVSMMHRLYEESRLGVL</sequence>
<dbReference type="Proteomes" id="UP000735302">
    <property type="component" value="Unassembled WGS sequence"/>
</dbReference>
<reference evidence="3 4" key="1">
    <citation type="journal article" date="2021" name="Elife">
        <title>Chloroplast acquisition without the gene transfer in kleptoplastic sea slugs, Plakobranchus ocellatus.</title>
        <authorList>
            <person name="Maeda T."/>
            <person name="Takahashi S."/>
            <person name="Yoshida T."/>
            <person name="Shimamura S."/>
            <person name="Takaki Y."/>
            <person name="Nagai Y."/>
            <person name="Toyoda A."/>
            <person name="Suzuki Y."/>
            <person name="Arimoto A."/>
            <person name="Ishii H."/>
            <person name="Satoh N."/>
            <person name="Nishiyama T."/>
            <person name="Hasebe M."/>
            <person name="Maruyama T."/>
            <person name="Minagawa J."/>
            <person name="Obokata J."/>
            <person name="Shigenobu S."/>
        </authorList>
    </citation>
    <scope>NUCLEOTIDE SEQUENCE [LARGE SCALE GENOMIC DNA]</scope>
</reference>
<feature type="region of interest" description="Disordered" evidence="1">
    <location>
        <begin position="72"/>
        <end position="94"/>
    </location>
</feature>
<keyword evidence="2" id="KW-0732">Signal</keyword>
<evidence type="ECO:0000313" key="3">
    <source>
        <dbReference type="EMBL" id="GFO30298.1"/>
    </source>
</evidence>
<name>A0AAV4CGX6_9GAST</name>
<protein>
    <submittedName>
        <fullName evidence="3">Lish domain-containing</fullName>
    </submittedName>
</protein>
<comment type="caution">
    <text evidence="3">The sequence shown here is derived from an EMBL/GenBank/DDBJ whole genome shotgun (WGS) entry which is preliminary data.</text>
</comment>
<dbReference type="AlphaFoldDB" id="A0AAV4CGX6"/>